<dbReference type="Pfam" id="PF07723">
    <property type="entry name" value="LRR_2"/>
    <property type="match status" value="1"/>
</dbReference>
<organism evidence="1 2">
    <name type="scientific">Arabidopsis thaliana x Arabidopsis arenosa</name>
    <dbReference type="NCBI Taxonomy" id="1240361"/>
    <lineage>
        <taxon>Eukaryota</taxon>
        <taxon>Viridiplantae</taxon>
        <taxon>Streptophyta</taxon>
        <taxon>Embryophyta</taxon>
        <taxon>Tracheophyta</taxon>
        <taxon>Spermatophyta</taxon>
        <taxon>Magnoliopsida</taxon>
        <taxon>eudicotyledons</taxon>
        <taxon>Gunneridae</taxon>
        <taxon>Pentapetalae</taxon>
        <taxon>rosids</taxon>
        <taxon>malvids</taxon>
        <taxon>Brassicales</taxon>
        <taxon>Brassicaceae</taxon>
        <taxon>Camelineae</taxon>
        <taxon>Arabidopsis</taxon>
    </lineage>
</organism>
<keyword evidence="2" id="KW-1185">Reference proteome</keyword>
<protein>
    <submittedName>
        <fullName evidence="1">Leucine-rich repeat 2</fullName>
    </submittedName>
</protein>
<dbReference type="PANTHER" id="PTHR31900">
    <property type="entry name" value="F-BOX/RNI SUPERFAMILY PROTEIN-RELATED"/>
    <property type="match status" value="1"/>
</dbReference>
<comment type="caution">
    <text evidence="1">The sequence shown here is derived from an EMBL/GenBank/DDBJ whole genome shotgun (WGS) entry which is preliminary data.</text>
</comment>
<sequence length="373" mass="43503">MLTQMILYLSTKEAVRTCVLSNRWKSVWLLTPKLDLDSFEFPDYNSFVSFVENFIGFSREEKSCLQKFKLSIRKDENDKSCVTRWIDFVATPKLKYLEVEFGPLKPECWEVMPLSLYVCDTLVYLRLHRVLLGKFESVSLHCLKIMCLEHNHYENEEGLELPISPCPVLEDLGIVRRVYNNVKVLRVRSKTLTSLSIQLESHDFEVEDRIKESEYEPLRLLVDAPRLEYLNLEDDITKIFYQLWFLNQVLCGAIFTPTLQLVQFGSRDVFWRPDNSAKLSSSLSESKIPNLGFTILQCESNETLIRASVFANIARGGRDKKRILRRAYRNGTSKLHYRELGNPQEASSSFEMFRYAKRKFCHRSESSSIAEVI</sequence>
<reference evidence="1 2" key="1">
    <citation type="submission" date="2020-12" db="EMBL/GenBank/DDBJ databases">
        <title>Concerted genomic and epigenomic changes stabilize Arabidopsis allopolyploids.</title>
        <authorList>
            <person name="Chen Z."/>
        </authorList>
    </citation>
    <scope>NUCLEOTIDE SEQUENCE [LARGE SCALE GENOMIC DNA]</scope>
    <source>
        <strain evidence="1">Allo738</strain>
        <tissue evidence="1">Leaf</tissue>
    </source>
</reference>
<dbReference type="InterPro" id="IPR050232">
    <property type="entry name" value="FBL13/AtMIF1-like"/>
</dbReference>
<proteinExistence type="predicted"/>
<accession>A0A8T2BK31</accession>
<dbReference type="Proteomes" id="UP000694240">
    <property type="component" value="Chromosome 7"/>
</dbReference>
<gene>
    <name evidence="1" type="ORF">ISN45_Aa02g008280</name>
</gene>
<dbReference type="PANTHER" id="PTHR31900:SF25">
    <property type="entry name" value="FBD DOMAIN-CONTAINING PROTEIN"/>
    <property type="match status" value="1"/>
</dbReference>
<dbReference type="AlphaFoldDB" id="A0A8T2BK31"/>
<evidence type="ECO:0000313" key="1">
    <source>
        <dbReference type="EMBL" id="KAG7585464.1"/>
    </source>
</evidence>
<evidence type="ECO:0000313" key="2">
    <source>
        <dbReference type="Proteomes" id="UP000694240"/>
    </source>
</evidence>
<name>A0A8T2BK31_9BRAS</name>
<dbReference type="EMBL" id="JAEFBK010000007">
    <property type="protein sequence ID" value="KAG7585464.1"/>
    <property type="molecule type" value="Genomic_DNA"/>
</dbReference>
<dbReference type="InterPro" id="IPR013101">
    <property type="entry name" value="LRR_PRU1-like"/>
</dbReference>